<accession>A0AA88UCU9</accession>
<evidence type="ECO:0000313" key="2">
    <source>
        <dbReference type="EMBL" id="KAK2977341.1"/>
    </source>
</evidence>
<dbReference type="Pfam" id="PF13456">
    <property type="entry name" value="RVT_3"/>
    <property type="match status" value="1"/>
</dbReference>
<evidence type="ECO:0000259" key="1">
    <source>
        <dbReference type="Pfam" id="PF13456"/>
    </source>
</evidence>
<reference evidence="2" key="1">
    <citation type="submission" date="2022-12" db="EMBL/GenBank/DDBJ databases">
        <title>Draft genome assemblies for two species of Escallonia (Escalloniales).</title>
        <authorList>
            <person name="Chanderbali A."/>
            <person name="Dervinis C."/>
            <person name="Anghel I."/>
            <person name="Soltis D."/>
            <person name="Soltis P."/>
            <person name="Zapata F."/>
        </authorList>
    </citation>
    <scope>NUCLEOTIDE SEQUENCE</scope>
    <source>
        <strain evidence="2">UCBG92.1500</strain>
        <tissue evidence="2">Leaf</tissue>
    </source>
</reference>
<name>A0AA88UCU9_9ASTE</name>
<dbReference type="GO" id="GO:0003676">
    <property type="term" value="F:nucleic acid binding"/>
    <property type="evidence" value="ECO:0007669"/>
    <property type="project" value="InterPro"/>
</dbReference>
<proteinExistence type="predicted"/>
<dbReference type="InterPro" id="IPR036397">
    <property type="entry name" value="RNaseH_sf"/>
</dbReference>
<dbReference type="GO" id="GO:0004523">
    <property type="term" value="F:RNA-DNA hybrid ribonuclease activity"/>
    <property type="evidence" value="ECO:0007669"/>
    <property type="project" value="InterPro"/>
</dbReference>
<comment type="caution">
    <text evidence="2">The sequence shown here is derived from an EMBL/GenBank/DDBJ whole genome shotgun (WGS) entry which is preliminary data.</text>
</comment>
<evidence type="ECO:0000313" key="3">
    <source>
        <dbReference type="Proteomes" id="UP001187471"/>
    </source>
</evidence>
<dbReference type="AlphaFoldDB" id="A0AA88UCU9"/>
<feature type="domain" description="RNase H type-1" evidence="1">
    <location>
        <begin position="6"/>
        <end position="54"/>
    </location>
</feature>
<dbReference type="Proteomes" id="UP001187471">
    <property type="component" value="Unassembled WGS sequence"/>
</dbReference>
<gene>
    <name evidence="2" type="ORF">RJ640_013320</name>
</gene>
<organism evidence="2 3">
    <name type="scientific">Escallonia rubra</name>
    <dbReference type="NCBI Taxonomy" id="112253"/>
    <lineage>
        <taxon>Eukaryota</taxon>
        <taxon>Viridiplantae</taxon>
        <taxon>Streptophyta</taxon>
        <taxon>Embryophyta</taxon>
        <taxon>Tracheophyta</taxon>
        <taxon>Spermatophyta</taxon>
        <taxon>Magnoliopsida</taxon>
        <taxon>eudicotyledons</taxon>
        <taxon>Gunneridae</taxon>
        <taxon>Pentapetalae</taxon>
        <taxon>asterids</taxon>
        <taxon>campanulids</taxon>
        <taxon>Escalloniales</taxon>
        <taxon>Escalloniaceae</taxon>
        <taxon>Escallonia</taxon>
    </lineage>
</organism>
<sequence length="62" mass="7081">MAALLTIDLVARMNYTHVVFEGDAQAVVDQMNNHESTPNWRSFATVEEARNKLKSGKNEFQR</sequence>
<dbReference type="InterPro" id="IPR002156">
    <property type="entry name" value="RNaseH_domain"/>
</dbReference>
<dbReference type="EMBL" id="JAVXUO010001996">
    <property type="protein sequence ID" value="KAK2977341.1"/>
    <property type="molecule type" value="Genomic_DNA"/>
</dbReference>
<protein>
    <recommendedName>
        <fullName evidence="1">RNase H type-1 domain-containing protein</fullName>
    </recommendedName>
</protein>
<keyword evidence="3" id="KW-1185">Reference proteome</keyword>
<dbReference type="Gene3D" id="3.30.420.10">
    <property type="entry name" value="Ribonuclease H-like superfamily/Ribonuclease H"/>
    <property type="match status" value="1"/>
</dbReference>